<reference evidence="4 5" key="1">
    <citation type="journal article" date="2013" name="Nature">
        <title>The genomes of four tapeworm species reveal adaptations to parasitism.</title>
        <authorList>
            <person name="Tsai I.J."/>
            <person name="Zarowiecki M."/>
            <person name="Holroyd N."/>
            <person name="Garciarrubio A."/>
            <person name="Sanchez-Flores A."/>
            <person name="Brooks K.L."/>
            <person name="Tracey A."/>
            <person name="Bobes R.J."/>
            <person name="Fragoso G."/>
            <person name="Sciutto E."/>
            <person name="Aslett M."/>
            <person name="Beasley H."/>
            <person name="Bennett H.M."/>
            <person name="Cai J."/>
            <person name="Camicia F."/>
            <person name="Clark R."/>
            <person name="Cucher M."/>
            <person name="De Silva N."/>
            <person name="Day T.A."/>
            <person name="Deplazes P."/>
            <person name="Estrada K."/>
            <person name="Fernandez C."/>
            <person name="Holland P.W."/>
            <person name="Hou J."/>
            <person name="Hu S."/>
            <person name="Huckvale T."/>
            <person name="Hung S.S."/>
            <person name="Kamenetzky L."/>
            <person name="Keane J.A."/>
            <person name="Kiss F."/>
            <person name="Koziol U."/>
            <person name="Lambert O."/>
            <person name="Liu K."/>
            <person name="Luo X."/>
            <person name="Luo Y."/>
            <person name="Macchiaroli N."/>
            <person name="Nichol S."/>
            <person name="Paps J."/>
            <person name="Parkinson J."/>
            <person name="Pouchkina-Stantcheva N."/>
            <person name="Riddiford N."/>
            <person name="Rosenzvit M."/>
            <person name="Salinas G."/>
            <person name="Wasmuth J.D."/>
            <person name="Zamanian M."/>
            <person name="Zheng Y."/>
            <person name="Cai X."/>
            <person name="Soberon X."/>
            <person name="Olson P.D."/>
            <person name="Laclette J.P."/>
            <person name="Brehm K."/>
            <person name="Berriman M."/>
            <person name="Garciarrubio A."/>
            <person name="Bobes R.J."/>
            <person name="Fragoso G."/>
            <person name="Sanchez-Flores A."/>
            <person name="Estrada K."/>
            <person name="Cevallos M.A."/>
            <person name="Morett E."/>
            <person name="Gonzalez V."/>
            <person name="Portillo T."/>
            <person name="Ochoa-Leyva A."/>
            <person name="Jose M.V."/>
            <person name="Sciutto E."/>
            <person name="Landa A."/>
            <person name="Jimenez L."/>
            <person name="Valdes V."/>
            <person name="Carrero J.C."/>
            <person name="Larralde C."/>
            <person name="Morales-Montor J."/>
            <person name="Limon-Lason J."/>
            <person name="Soberon X."/>
            <person name="Laclette J.P."/>
        </authorList>
    </citation>
    <scope>NUCLEOTIDE SEQUENCE [LARGE SCALE GENOMIC DNA]</scope>
</reference>
<feature type="region of interest" description="Disordered" evidence="2">
    <location>
        <begin position="359"/>
        <end position="430"/>
    </location>
</feature>
<feature type="compositionally biased region" description="Polar residues" evidence="2">
    <location>
        <begin position="396"/>
        <end position="410"/>
    </location>
</feature>
<proteinExistence type="inferred from homology"/>
<organism evidence="4">
    <name type="scientific">Echinococcus granulosus</name>
    <name type="common">Hydatid tapeworm</name>
    <dbReference type="NCBI Taxonomy" id="6210"/>
    <lineage>
        <taxon>Eukaryota</taxon>
        <taxon>Metazoa</taxon>
        <taxon>Spiralia</taxon>
        <taxon>Lophotrochozoa</taxon>
        <taxon>Platyhelminthes</taxon>
        <taxon>Cestoda</taxon>
        <taxon>Eucestoda</taxon>
        <taxon>Cyclophyllidea</taxon>
        <taxon>Taeniidae</taxon>
        <taxon>Echinococcus</taxon>
        <taxon>Echinococcus granulosus group</taxon>
    </lineage>
</organism>
<name>A0A068WS33_ECHGR</name>
<dbReference type="Pfam" id="PF13915">
    <property type="entry name" value="DUF4210"/>
    <property type="match status" value="1"/>
</dbReference>
<comment type="similarity">
    <text evidence="1">Belongs to the ATOS family.</text>
</comment>
<reference evidence="4" key="2">
    <citation type="submission" date="2014-06" db="EMBL/GenBank/DDBJ databases">
        <authorList>
            <person name="Aslett M."/>
        </authorList>
    </citation>
    <scope>NUCLEOTIDE SEQUENCE</scope>
</reference>
<gene>
    <name evidence="4" type="ORF">EgrG_001178200</name>
</gene>
<dbReference type="Pfam" id="PF13889">
    <property type="entry name" value="Chromosome_seg"/>
    <property type="match status" value="1"/>
</dbReference>
<dbReference type="WBParaSite" id="EgrG_001178200">
    <property type="protein sequence ID" value="EgrG_001178200"/>
    <property type="gene ID" value="EgrG_001178200"/>
</dbReference>
<dbReference type="InterPro" id="IPR051506">
    <property type="entry name" value="ATOS_Transcription_Regulators"/>
</dbReference>
<dbReference type="Proteomes" id="UP000492820">
    <property type="component" value="Unassembled WGS sequence"/>
</dbReference>
<dbReference type="AlphaFoldDB" id="A0A068WS33"/>
<feature type="compositionally biased region" description="Polar residues" evidence="2">
    <location>
        <begin position="359"/>
        <end position="388"/>
    </location>
</feature>
<dbReference type="PANTHER" id="PTHR13199">
    <property type="entry name" value="GH03947P"/>
    <property type="match status" value="1"/>
</dbReference>
<dbReference type="InterPro" id="IPR033473">
    <property type="entry name" value="Atos-like_C"/>
</dbReference>
<evidence type="ECO:0000313" key="5">
    <source>
        <dbReference type="Proteomes" id="UP000492820"/>
    </source>
</evidence>
<protein>
    <recommendedName>
        <fullName evidence="3">Atos-like conserved domain-containing protein</fullName>
    </recommendedName>
</protein>
<feature type="compositionally biased region" description="Basic residues" evidence="2">
    <location>
        <begin position="415"/>
        <end position="424"/>
    </location>
</feature>
<evidence type="ECO:0000313" key="4">
    <source>
        <dbReference type="EMBL" id="CDS22621.1"/>
    </source>
</evidence>
<evidence type="ECO:0000256" key="2">
    <source>
        <dbReference type="SAM" id="MobiDB-lite"/>
    </source>
</evidence>
<dbReference type="OrthoDB" id="8625101at2759"/>
<evidence type="ECO:0000256" key="1">
    <source>
        <dbReference type="ARBA" id="ARBA00034497"/>
    </source>
</evidence>
<dbReference type="SMART" id="SM01177">
    <property type="entry name" value="DUF4210"/>
    <property type="match status" value="1"/>
</dbReference>
<dbReference type="PANTHER" id="PTHR13199:SF11">
    <property type="entry name" value="PROTEIN ATOSSA"/>
    <property type="match status" value="1"/>
</dbReference>
<reference evidence="6" key="3">
    <citation type="submission" date="2020-10" db="UniProtKB">
        <authorList>
            <consortium name="WormBaseParasite"/>
        </authorList>
    </citation>
    <scope>IDENTIFICATION</scope>
</reference>
<evidence type="ECO:0000313" key="6">
    <source>
        <dbReference type="WBParaSite" id="EgrG_001178200"/>
    </source>
</evidence>
<sequence>MSLHDELKEIGYMGHPVVIEFLLLPISRLGTNDWSPSSKQIPAYLMERWIIQFLPKRLVTDTLSDLSKLFEDINSFCKSSAVNKVLFGDGPYCGVPELSELCCICRLTNLRRANLFSSCWFTISSNELLGENAKTDLTDFELRLIRDLTDNFNTSDEVHTTTRTKSPKRTYLCSSPCSHTHWKDNAAICVSKPLSRVLAGSREVLDTIVTSVLELPLVPLNDIIFDSLQCLHSGTMSLPTKRWNEVPLYAGCPNALSDDTSKCKVPKSPVVIMSKWTKPTSFLESPPCKLKRMQQDSRPRVDECISQFTSLSVQQQKQAQTNKSSKAEVCVPIADSVERHFSSKSFTESSFHSLSFNPQTGLPLQSSPMPIKQKSANNFDFDNSTFHSPSAKAHSNGANSDADSSKTARPTTLVLKRRSSRRGRTVSAPTTTSPFGGVLWGGGGVLMPVTPLPPHSSHQLLINFEESMLNGRIPPKGMVEGFSLGIGASGSFFPVHVKLPIVAYFFQLSDDGNTPSPYLGHVDLTGLSNKRGYHVPHKGLIQLTLFNPSHSVMKMFVIEYNLEDMPANSQTFLRQRTVYMPTSGDDEADPMSNVSSDLVSCVLKGKVESLEQRQLSPLSSTPGPLPIFLRYLVHLRFHTTKSNNLYLHTDIRLIFARDTFEFDPRVTTYRMHSFIDGPKNPRFSPKTC</sequence>
<evidence type="ECO:0000259" key="3">
    <source>
        <dbReference type="SMART" id="SM01177"/>
    </source>
</evidence>
<accession>A0A068WS33</accession>
<feature type="domain" description="Atos-like conserved" evidence="3">
    <location>
        <begin position="460"/>
        <end position="519"/>
    </location>
</feature>
<dbReference type="EMBL" id="LK028587">
    <property type="protein sequence ID" value="CDS22621.1"/>
    <property type="molecule type" value="Genomic_DNA"/>
</dbReference>
<dbReference type="InterPro" id="IPR025261">
    <property type="entry name" value="Atos-like_cons_dom"/>
</dbReference>